<dbReference type="InterPro" id="IPR050219">
    <property type="entry name" value="DnaG_primase"/>
</dbReference>
<protein>
    <recommendedName>
        <fullName evidence="12">DNA primase</fullName>
        <ecNumber evidence="12">2.7.7.101</ecNumber>
    </recommendedName>
</protein>
<dbReference type="GO" id="GO:0003899">
    <property type="term" value="F:DNA-directed RNA polymerase activity"/>
    <property type="evidence" value="ECO:0007669"/>
    <property type="project" value="UniProtKB-UniRule"/>
</dbReference>
<dbReference type="Pfam" id="PF13155">
    <property type="entry name" value="Toprim_2"/>
    <property type="match status" value="1"/>
</dbReference>
<comment type="function">
    <text evidence="12">RNA polymerase that catalyzes the synthesis of short RNA molecules used as primers for DNA polymerase during DNA replication.</text>
</comment>
<evidence type="ECO:0000313" key="15">
    <source>
        <dbReference type="Proteomes" id="UP000005254"/>
    </source>
</evidence>
<dbReference type="GO" id="GO:0000428">
    <property type="term" value="C:DNA-directed RNA polymerase complex"/>
    <property type="evidence" value="ECO:0007669"/>
    <property type="project" value="UniProtKB-KW"/>
</dbReference>
<dbReference type="InterPro" id="IPR030846">
    <property type="entry name" value="DnaG_bac"/>
</dbReference>
<keyword evidence="3 12" id="KW-0808">Transferase</keyword>
<dbReference type="CDD" id="cd03364">
    <property type="entry name" value="TOPRIM_DnaG_primases"/>
    <property type="match status" value="1"/>
</dbReference>
<keyword evidence="7 12" id="KW-0863">Zinc-finger</keyword>
<evidence type="ECO:0000313" key="14">
    <source>
        <dbReference type="EMBL" id="AFQ04070.1"/>
    </source>
</evidence>
<evidence type="ECO:0000256" key="5">
    <source>
        <dbReference type="ARBA" id="ARBA00022705"/>
    </source>
</evidence>
<dbReference type="GeneID" id="99647106"/>
<dbReference type="GO" id="GO:0003677">
    <property type="term" value="F:DNA binding"/>
    <property type="evidence" value="ECO:0007669"/>
    <property type="project" value="UniProtKB-KW"/>
</dbReference>
<dbReference type="EC" id="2.7.7.101" evidence="12"/>
<evidence type="ECO:0000256" key="7">
    <source>
        <dbReference type="ARBA" id="ARBA00022771"/>
    </source>
</evidence>
<dbReference type="KEGG" id="mgx:CM1_01485"/>
<dbReference type="PANTHER" id="PTHR30313">
    <property type="entry name" value="DNA PRIMASE"/>
    <property type="match status" value="1"/>
</dbReference>
<evidence type="ECO:0000256" key="6">
    <source>
        <dbReference type="ARBA" id="ARBA00022723"/>
    </source>
</evidence>
<dbReference type="GO" id="GO:0006269">
    <property type="term" value="P:DNA replication, synthesis of primer"/>
    <property type="evidence" value="ECO:0007669"/>
    <property type="project" value="UniProtKB-UniRule"/>
</dbReference>
<dbReference type="EMBL" id="CP003772">
    <property type="protein sequence ID" value="AFQ04070.1"/>
    <property type="molecule type" value="Genomic_DNA"/>
</dbReference>
<feature type="domain" description="Toprim" evidence="13">
    <location>
        <begin position="267"/>
        <end position="350"/>
    </location>
</feature>
<dbReference type="SMR" id="A0ABC7ZJQ5"/>
<evidence type="ECO:0000256" key="3">
    <source>
        <dbReference type="ARBA" id="ARBA00022679"/>
    </source>
</evidence>
<dbReference type="SUPFAM" id="SSF57783">
    <property type="entry name" value="Zinc beta-ribbon"/>
    <property type="match status" value="1"/>
</dbReference>
<accession>A0ABC7ZJQ5</accession>
<reference evidence="14 15" key="1">
    <citation type="journal article" date="2012" name="J. Bacteriol.">
        <title>Draft Genome Sequences of Four Axenic Mycoplasma genitalium Strains Isolated from Denmark, Japan, and Australia.</title>
        <authorList>
            <person name="McGowin C.L."/>
            <person name="Ma L."/>
            <person name="Jensen J.S."/>
            <person name="Mancuso M.M."/>
            <person name="Hamasuna R."/>
            <person name="Adegboye D."/>
            <person name="Martin D.H."/>
        </authorList>
    </citation>
    <scope>NUCLEOTIDE SEQUENCE [LARGE SCALE GENOMIC DNA]</scope>
    <source>
        <strain evidence="14 15">M6320</strain>
    </source>
</reference>
<dbReference type="InterPro" id="IPR002694">
    <property type="entry name" value="Znf_CHC2"/>
</dbReference>
<proteinExistence type="inferred from homology"/>
<evidence type="ECO:0000259" key="13">
    <source>
        <dbReference type="PROSITE" id="PS50880"/>
    </source>
</evidence>
<dbReference type="Pfam" id="PF08275">
    <property type="entry name" value="DNAG_N"/>
    <property type="match status" value="1"/>
</dbReference>
<name>A0ABC7ZJQ5_MYCGT</name>
<dbReference type="SUPFAM" id="SSF56731">
    <property type="entry name" value="DNA primase core"/>
    <property type="match status" value="1"/>
</dbReference>
<comment type="domain">
    <text evidence="12">Contains an N-terminal zinc-binding domain, a central core domain that contains the primase activity, and a C-terminal DnaB-binding domain.</text>
</comment>
<evidence type="ECO:0000256" key="2">
    <source>
        <dbReference type="ARBA" id="ARBA00022515"/>
    </source>
</evidence>
<dbReference type="Gene3D" id="3.90.980.10">
    <property type="entry name" value="DNA primase, catalytic core, N-terminal domain"/>
    <property type="match status" value="1"/>
</dbReference>
<evidence type="ECO:0000256" key="11">
    <source>
        <dbReference type="ARBA" id="ARBA00023163"/>
    </source>
</evidence>
<gene>
    <name evidence="12" type="primary">dnaG</name>
    <name evidence="14" type="ORF">CM1_01485</name>
</gene>
<dbReference type="Gene3D" id="3.40.1360.10">
    <property type="match status" value="1"/>
</dbReference>
<dbReference type="Proteomes" id="UP000005254">
    <property type="component" value="Chromosome"/>
</dbReference>
<dbReference type="Gene3D" id="3.90.580.10">
    <property type="entry name" value="Zinc finger, CHC2-type domain"/>
    <property type="match status" value="1"/>
</dbReference>
<dbReference type="InterPro" id="IPR037068">
    <property type="entry name" value="DNA_primase_core_N_sf"/>
</dbReference>
<keyword evidence="5 12" id="KW-0235">DNA replication</keyword>
<evidence type="ECO:0000256" key="10">
    <source>
        <dbReference type="ARBA" id="ARBA00023125"/>
    </source>
</evidence>
<keyword evidence="1 12" id="KW-0240">DNA-directed RNA polymerase</keyword>
<comment type="similarity">
    <text evidence="12">Belongs to the DnaG primase family.</text>
</comment>
<comment type="cofactor">
    <cofactor evidence="12">
        <name>Zn(2+)</name>
        <dbReference type="ChEBI" id="CHEBI:29105"/>
    </cofactor>
    <text evidence="12">Binds 1 zinc ion per monomer.</text>
</comment>
<dbReference type="Pfam" id="PF01807">
    <property type="entry name" value="Zn_ribbon_DnaG"/>
    <property type="match status" value="1"/>
</dbReference>
<sequence length="607" mass="71062">MVNKSNSLDELLKQIKITEIIQHYGVKIQTKGNSLLALCPFHDDKNPSMSISSSKNIFKCWACNAAGNGIAFIQKHDQLDWKTALKKAIEICGIKLENWNSNLLTKVDPKQKRYWEINNALITYYQTRLKRETNPNGMNYLVEKRKLNKTLIEQFQLGLAFHNEDKYLCESMERYPFINPKIKPSELYLFSKTNQQGLGFFDFNTKKATFQNQIMIPIHDFNGNPVGFSARSVDNINKLKYKNSADHEFFKKGELLFNFHRLNKNLNQLFIVEGYFDVFTLTNSKFEAVALMGLALNDVQIKAIKAHFKELQTLVLALDNDASGQNAVFSLIEKLNNNNFIVEIVQWEHNYKDWDELYLNKGSEQVILQANKRQNLIEYLVSFFKKQQLDQRVITNKIIAFLTKNQTILNDHSFLIFLIKNLVKLLEYSDEKTLYETVLKHKEKLVSKFDNNRFYINTSGHAQPPQELQKTTAALVQTAFEEAVNELWKPEIFAFALIDKRFLVELKQSHLDEVFKECNFNLFDVELFIEKARIYWSENQTANWVGFESVLDQNYLLNNKARLLEIKDIFLDELTCYQANDFQNYLKTFQTLLKQQKQRLKNLKLTL</sequence>
<keyword evidence="4 12" id="KW-0548">Nucleotidyltransferase</keyword>
<dbReference type="GO" id="GO:0008270">
    <property type="term" value="F:zinc ion binding"/>
    <property type="evidence" value="ECO:0007669"/>
    <property type="project" value="UniProtKB-UniRule"/>
</dbReference>
<keyword evidence="9" id="KW-0460">Magnesium</keyword>
<dbReference type="SMART" id="SM00400">
    <property type="entry name" value="ZnF_CHCC"/>
    <property type="match status" value="1"/>
</dbReference>
<evidence type="ECO:0000256" key="12">
    <source>
        <dbReference type="HAMAP-Rule" id="MF_00974"/>
    </source>
</evidence>
<comment type="catalytic activity">
    <reaction evidence="12">
        <text>ssDNA + n NTP = ssDNA/pppN(pN)n-1 hybrid + (n-1) diphosphate.</text>
        <dbReference type="EC" id="2.7.7.101"/>
    </reaction>
</comment>
<dbReference type="GO" id="GO:1990077">
    <property type="term" value="C:primosome complex"/>
    <property type="evidence" value="ECO:0007669"/>
    <property type="project" value="UniProtKB-KW"/>
</dbReference>
<dbReference type="InterPro" id="IPR013264">
    <property type="entry name" value="DNAG_N"/>
</dbReference>
<dbReference type="InterPro" id="IPR034151">
    <property type="entry name" value="TOPRIM_DnaG_bac"/>
</dbReference>
<dbReference type="HAMAP" id="MF_00974">
    <property type="entry name" value="DNA_primase_DnaG"/>
    <property type="match status" value="1"/>
</dbReference>
<keyword evidence="2 12" id="KW-0639">Primosome</keyword>
<evidence type="ECO:0000256" key="8">
    <source>
        <dbReference type="ARBA" id="ARBA00022833"/>
    </source>
</evidence>
<dbReference type="SMART" id="SM00493">
    <property type="entry name" value="TOPRIM"/>
    <property type="match status" value="1"/>
</dbReference>
<dbReference type="PANTHER" id="PTHR30313:SF2">
    <property type="entry name" value="DNA PRIMASE"/>
    <property type="match status" value="1"/>
</dbReference>
<comment type="subunit">
    <text evidence="12">Monomer. Interacts with DnaB.</text>
</comment>
<keyword evidence="8 12" id="KW-0862">Zinc</keyword>
<keyword evidence="11 12" id="KW-0804">Transcription</keyword>
<dbReference type="NCBIfam" id="TIGR01391">
    <property type="entry name" value="dnaG"/>
    <property type="match status" value="1"/>
</dbReference>
<evidence type="ECO:0000256" key="4">
    <source>
        <dbReference type="ARBA" id="ARBA00022695"/>
    </source>
</evidence>
<feature type="zinc finger region" description="CHC2-type" evidence="12">
    <location>
        <begin position="39"/>
        <end position="63"/>
    </location>
</feature>
<evidence type="ECO:0000256" key="9">
    <source>
        <dbReference type="ARBA" id="ARBA00022842"/>
    </source>
</evidence>
<organism evidence="14 15">
    <name type="scientific">Mycoplasmoides genitalium M6320</name>
    <dbReference type="NCBI Taxonomy" id="662945"/>
    <lineage>
        <taxon>Bacteria</taxon>
        <taxon>Bacillati</taxon>
        <taxon>Mycoplasmatota</taxon>
        <taxon>Mycoplasmoidales</taxon>
        <taxon>Mycoplasmoidaceae</taxon>
        <taxon>Mycoplasmoides</taxon>
    </lineage>
</organism>
<dbReference type="RefSeq" id="WP_009885788.1">
    <property type="nucleotide sequence ID" value="NC_018497.1"/>
</dbReference>
<dbReference type="InterPro" id="IPR006295">
    <property type="entry name" value="DNA_primase_DnaG"/>
</dbReference>
<dbReference type="PROSITE" id="PS50880">
    <property type="entry name" value="TOPRIM"/>
    <property type="match status" value="1"/>
</dbReference>
<dbReference type="InterPro" id="IPR006171">
    <property type="entry name" value="TOPRIM_dom"/>
</dbReference>
<evidence type="ECO:0000256" key="1">
    <source>
        <dbReference type="ARBA" id="ARBA00022478"/>
    </source>
</evidence>
<dbReference type="InterPro" id="IPR036977">
    <property type="entry name" value="DNA_primase_Znf_CHC2"/>
</dbReference>
<dbReference type="AlphaFoldDB" id="A0ABC7ZJQ5"/>
<keyword evidence="10 12" id="KW-0238">DNA-binding</keyword>
<keyword evidence="6 12" id="KW-0479">Metal-binding</keyword>